<evidence type="ECO:0000256" key="5">
    <source>
        <dbReference type="ARBA" id="ARBA00023110"/>
    </source>
</evidence>
<feature type="region of interest" description="Disordered" evidence="10">
    <location>
        <begin position="475"/>
        <end position="501"/>
    </location>
</feature>
<organism evidence="13 14">
    <name type="scientific">Neorhodopirellula lusitana</name>
    <dbReference type="NCBI Taxonomy" id="445327"/>
    <lineage>
        <taxon>Bacteria</taxon>
        <taxon>Pseudomonadati</taxon>
        <taxon>Planctomycetota</taxon>
        <taxon>Planctomycetia</taxon>
        <taxon>Pirellulales</taxon>
        <taxon>Pirellulaceae</taxon>
        <taxon>Neorhodopirellula</taxon>
    </lineage>
</organism>
<dbReference type="PANTHER" id="PTHR30560:SF3">
    <property type="entry name" value="TRIGGER FACTOR-LIKE PROTEIN TIG, CHLOROPLASTIC"/>
    <property type="match status" value="1"/>
</dbReference>
<accession>A0ABY1PN70</accession>
<dbReference type="InterPro" id="IPR008881">
    <property type="entry name" value="Trigger_fac_ribosome-bd_bac"/>
</dbReference>
<keyword evidence="5 9" id="KW-0697">Rotamase</keyword>
<dbReference type="InterPro" id="IPR037041">
    <property type="entry name" value="Trigger_fac_C_sf"/>
</dbReference>
<feature type="domain" description="Trigger factor C-terminal" evidence="12">
    <location>
        <begin position="290"/>
        <end position="442"/>
    </location>
</feature>
<comment type="subcellular location">
    <subcellularLocation>
        <location evidence="9">Cytoplasm</location>
    </subcellularLocation>
    <text evidence="9">About half TF is bound to the ribosome near the polypeptide exit tunnel while the other half is free in the cytoplasm.</text>
</comment>
<evidence type="ECO:0000256" key="6">
    <source>
        <dbReference type="ARBA" id="ARBA00023186"/>
    </source>
</evidence>
<evidence type="ECO:0000256" key="7">
    <source>
        <dbReference type="ARBA" id="ARBA00023235"/>
    </source>
</evidence>
<keyword evidence="14" id="KW-1185">Reference proteome</keyword>
<keyword evidence="6 9" id="KW-0143">Chaperone</keyword>
<evidence type="ECO:0000313" key="13">
    <source>
        <dbReference type="EMBL" id="SMP38777.1"/>
    </source>
</evidence>
<evidence type="ECO:0000256" key="10">
    <source>
        <dbReference type="SAM" id="MobiDB-lite"/>
    </source>
</evidence>
<dbReference type="Gene3D" id="1.10.3120.10">
    <property type="entry name" value="Trigger factor, C-terminal domain"/>
    <property type="match status" value="1"/>
</dbReference>
<dbReference type="NCBIfam" id="TIGR00115">
    <property type="entry name" value="tig"/>
    <property type="match status" value="1"/>
</dbReference>
<dbReference type="PANTHER" id="PTHR30560">
    <property type="entry name" value="TRIGGER FACTOR CHAPERONE AND PEPTIDYL-PROLYL CIS/TRANS ISOMERASE"/>
    <property type="match status" value="1"/>
</dbReference>
<dbReference type="InterPro" id="IPR027304">
    <property type="entry name" value="Trigger_fact/SurA_dom_sf"/>
</dbReference>
<dbReference type="RefSeq" id="WP_283430447.1">
    <property type="nucleotide sequence ID" value="NZ_CAWLDM010000001.1"/>
</dbReference>
<evidence type="ECO:0000256" key="9">
    <source>
        <dbReference type="HAMAP-Rule" id="MF_00303"/>
    </source>
</evidence>
<dbReference type="InterPro" id="IPR046357">
    <property type="entry name" value="PPIase_dom_sf"/>
</dbReference>
<dbReference type="HAMAP" id="MF_00303">
    <property type="entry name" value="Trigger_factor_Tig"/>
    <property type="match status" value="1"/>
</dbReference>
<comment type="domain">
    <text evidence="9">Consists of 3 domains; the N-terminus binds the ribosome, the middle domain has PPIase activity, while the C-terminus has intrinsic chaperone activity on its own.</text>
</comment>
<keyword evidence="9" id="KW-0132">Cell division</keyword>
<reference evidence="13 14" key="1">
    <citation type="submission" date="2017-05" db="EMBL/GenBank/DDBJ databases">
        <authorList>
            <person name="Varghese N."/>
            <person name="Submissions S."/>
        </authorList>
    </citation>
    <scope>NUCLEOTIDE SEQUENCE [LARGE SCALE GENOMIC DNA]</scope>
    <source>
        <strain evidence="13 14">DSM 25457</strain>
    </source>
</reference>
<name>A0ABY1PN70_9BACT</name>
<evidence type="ECO:0000256" key="8">
    <source>
        <dbReference type="ARBA" id="ARBA00029986"/>
    </source>
</evidence>
<evidence type="ECO:0000256" key="4">
    <source>
        <dbReference type="ARBA" id="ARBA00016902"/>
    </source>
</evidence>
<evidence type="ECO:0000256" key="3">
    <source>
        <dbReference type="ARBA" id="ARBA00013194"/>
    </source>
</evidence>
<feature type="domain" description="Trigger factor ribosome-binding bacterial" evidence="11">
    <location>
        <begin position="23"/>
        <end position="166"/>
    </location>
</feature>
<evidence type="ECO:0000256" key="2">
    <source>
        <dbReference type="ARBA" id="ARBA00005464"/>
    </source>
</evidence>
<keyword evidence="9" id="KW-0963">Cytoplasm</keyword>
<dbReference type="SUPFAM" id="SSF109998">
    <property type="entry name" value="Triger factor/SurA peptide-binding domain-like"/>
    <property type="match status" value="1"/>
</dbReference>
<proteinExistence type="inferred from homology"/>
<dbReference type="Proteomes" id="UP001158067">
    <property type="component" value="Unassembled WGS sequence"/>
</dbReference>
<protein>
    <recommendedName>
        <fullName evidence="4 9">Trigger factor</fullName>
        <shortName evidence="9">TF</shortName>
        <ecNumber evidence="3 9">5.2.1.8</ecNumber>
    </recommendedName>
    <alternativeName>
        <fullName evidence="8 9">PPIase</fullName>
    </alternativeName>
</protein>
<evidence type="ECO:0000259" key="11">
    <source>
        <dbReference type="Pfam" id="PF05697"/>
    </source>
</evidence>
<keyword evidence="9" id="KW-0131">Cell cycle</keyword>
<keyword evidence="7 9" id="KW-0413">Isomerase</keyword>
<comment type="catalytic activity">
    <reaction evidence="1 9">
        <text>[protein]-peptidylproline (omega=180) = [protein]-peptidylproline (omega=0)</text>
        <dbReference type="Rhea" id="RHEA:16237"/>
        <dbReference type="Rhea" id="RHEA-COMP:10747"/>
        <dbReference type="Rhea" id="RHEA-COMP:10748"/>
        <dbReference type="ChEBI" id="CHEBI:83833"/>
        <dbReference type="ChEBI" id="CHEBI:83834"/>
        <dbReference type="EC" id="5.2.1.8"/>
    </reaction>
</comment>
<dbReference type="Gene3D" id="3.30.70.1050">
    <property type="entry name" value="Trigger factor ribosome-binding domain"/>
    <property type="match status" value="1"/>
</dbReference>
<dbReference type="Pfam" id="PF05697">
    <property type="entry name" value="Trigger_N"/>
    <property type="match status" value="1"/>
</dbReference>
<dbReference type="InterPro" id="IPR005215">
    <property type="entry name" value="Trig_fac"/>
</dbReference>
<sequence length="501" mass="56733">MSTSVENDLSVNDTPEKAALQLQVTVEKPHSCLREVIVSIPRTEVDRYLKEAFDELVTDAQVPGFRAGRAPRKLVEKQFKDRIEERVKGSLLMDSLSQVTEEAEFSAIGEPEFDYESIELPDEGEFKYQFKIEVRPEFETPNWKGLALNKPVETIDDAEVDVALQRVLGRYATQEASADPAESGDKLLITAVFKDGDKTLSEMDEEQVTLAKRLSLSDAVCENFGELLAGKKEGDVVTGKAKLSDAHATEELQGKEVDVTFTIVEVLKQELPKLTPEFLEELGEFESEGELRDFVRASLERQANYRTEQALRTSIIEQLLADAEFDLPPTLVNRQTKRELDRKVLEFRRSGFDDDMIRRFVNANRQNLQAGTESSLREHFILEQIAEEEKIDALPEEYDAEIELIAEQSDTSPRRIRARFEKTGQMDGLRNQIVERKVIESITAVANVTDEPVTKEPEDQDEEFAVYHDIVPTKDLDAIPEAKYEDNTPKGAEPDSDKDKD</sequence>
<dbReference type="InterPro" id="IPR036611">
    <property type="entry name" value="Trigger_fac_ribosome-bd_sf"/>
</dbReference>
<dbReference type="SUPFAM" id="SSF54534">
    <property type="entry name" value="FKBP-like"/>
    <property type="match status" value="1"/>
</dbReference>
<evidence type="ECO:0000259" key="12">
    <source>
        <dbReference type="Pfam" id="PF05698"/>
    </source>
</evidence>
<comment type="function">
    <text evidence="9">Involved in protein export. Acts as a chaperone by maintaining the newly synthesized protein in an open conformation. Functions as a peptidyl-prolyl cis-trans isomerase.</text>
</comment>
<evidence type="ECO:0000313" key="14">
    <source>
        <dbReference type="Proteomes" id="UP001158067"/>
    </source>
</evidence>
<dbReference type="Pfam" id="PF05698">
    <property type="entry name" value="Trigger_C"/>
    <property type="match status" value="1"/>
</dbReference>
<dbReference type="EC" id="5.2.1.8" evidence="3 9"/>
<dbReference type="InterPro" id="IPR008880">
    <property type="entry name" value="Trigger_fac_C"/>
</dbReference>
<gene>
    <name evidence="9" type="primary">tig</name>
    <name evidence="13" type="ORF">SAMN06265222_101187</name>
</gene>
<evidence type="ECO:0000256" key="1">
    <source>
        <dbReference type="ARBA" id="ARBA00000971"/>
    </source>
</evidence>
<comment type="similarity">
    <text evidence="2 9">Belongs to the FKBP-type PPIase family. Tig subfamily.</text>
</comment>
<comment type="caution">
    <text evidence="13">The sequence shown here is derived from an EMBL/GenBank/DDBJ whole genome shotgun (WGS) entry which is preliminary data.</text>
</comment>
<dbReference type="Gene3D" id="3.10.50.40">
    <property type="match status" value="1"/>
</dbReference>
<dbReference type="EMBL" id="FXUG01000001">
    <property type="protein sequence ID" value="SMP38777.1"/>
    <property type="molecule type" value="Genomic_DNA"/>
</dbReference>
<dbReference type="SUPFAM" id="SSF102735">
    <property type="entry name" value="Trigger factor ribosome-binding domain"/>
    <property type="match status" value="1"/>
</dbReference>